<comment type="caution">
    <text evidence="2">The sequence shown here is derived from an EMBL/GenBank/DDBJ whole genome shotgun (WGS) entry which is preliminary data.</text>
</comment>
<dbReference type="EMBL" id="MU857183">
    <property type="protein sequence ID" value="KAK4149239.1"/>
    <property type="molecule type" value="Genomic_DNA"/>
</dbReference>
<dbReference type="SUPFAM" id="SSF52047">
    <property type="entry name" value="RNI-like"/>
    <property type="match status" value="1"/>
</dbReference>
<accession>A0AAN6VDU2</accession>
<reference evidence="2" key="1">
    <citation type="journal article" date="2023" name="Mol. Phylogenet. Evol.">
        <title>Genome-scale phylogeny and comparative genomics of the fungal order Sordariales.</title>
        <authorList>
            <person name="Hensen N."/>
            <person name="Bonometti L."/>
            <person name="Westerberg I."/>
            <person name="Brannstrom I.O."/>
            <person name="Guillou S."/>
            <person name="Cros-Aarteil S."/>
            <person name="Calhoun S."/>
            <person name="Haridas S."/>
            <person name="Kuo A."/>
            <person name="Mondo S."/>
            <person name="Pangilinan J."/>
            <person name="Riley R."/>
            <person name="LaButti K."/>
            <person name="Andreopoulos B."/>
            <person name="Lipzen A."/>
            <person name="Chen C."/>
            <person name="Yan M."/>
            <person name="Daum C."/>
            <person name="Ng V."/>
            <person name="Clum A."/>
            <person name="Steindorff A."/>
            <person name="Ohm R.A."/>
            <person name="Martin F."/>
            <person name="Silar P."/>
            <person name="Natvig D.O."/>
            <person name="Lalanne C."/>
            <person name="Gautier V."/>
            <person name="Ament-Velasquez S.L."/>
            <person name="Kruys A."/>
            <person name="Hutchinson M.I."/>
            <person name="Powell A.J."/>
            <person name="Barry K."/>
            <person name="Miller A.N."/>
            <person name="Grigoriev I.V."/>
            <person name="Debuchy R."/>
            <person name="Gladieux P."/>
            <person name="Hiltunen Thoren M."/>
            <person name="Johannesson H."/>
        </authorList>
    </citation>
    <scope>NUCLEOTIDE SEQUENCE</scope>
    <source>
        <strain evidence="2">CBS 538.74</strain>
    </source>
</reference>
<gene>
    <name evidence="2" type="ORF">C8A00DRAFT_38160</name>
</gene>
<evidence type="ECO:0000313" key="3">
    <source>
        <dbReference type="Proteomes" id="UP001302745"/>
    </source>
</evidence>
<dbReference type="Proteomes" id="UP001302745">
    <property type="component" value="Unassembled WGS sequence"/>
</dbReference>
<sequence>MPPSLSPLRIRATARSVTQCIGVRLNETVTSDLEPEFRYQYDEPNDTYRELFTLLPLAMRTGQVTAHTKRAVLQRVVLRDYDSLARFFITVIKSPVCASYVKELHCYVDLSQYTSAERLNHDVARLSGISDHLDCCPISLDILVSIREHLIQQQVEGKPYRPALDIRFRQAMFLSLLAHLRNLHTLRMTIHGPAQKSLSWLRSEIIQQYPGYLVADVPCLTVCPFLHKVSFHAADDYRPSHIWHPLTLWPLIDLPEIEDLEIENNPTTWQGIESINNYPEPNDDDENDEENDEETKEIHDAFTYLRTLRIKNYLPFTHTLPPIFSCMTMLRTLAICGSSPLHDAAPSPLDAIRAATTKVNLNTLLSGTSNNSVASTLQYLSIDDACPTPQSAIALFGPSQRLTAGCLAGLTELRGLYIHSFALFGGVFAGRGSRFEEGGLPDGDLPFPVDMNAYEEAAVCLPARLERLEIVEDSYGGTRWTRGGQGTVEMGSSGKMTGLMKSFAGYCAQGVYPFLKHVVLWCQQWQDERYDWSGEDKEEVKGVFQNAGMEFECLLYERWPEGKVGGWRTFEGEDDDK</sequence>
<reference evidence="2" key="2">
    <citation type="submission" date="2023-05" db="EMBL/GenBank/DDBJ databases">
        <authorList>
            <consortium name="Lawrence Berkeley National Laboratory"/>
            <person name="Steindorff A."/>
            <person name="Hensen N."/>
            <person name="Bonometti L."/>
            <person name="Westerberg I."/>
            <person name="Brannstrom I.O."/>
            <person name="Guillou S."/>
            <person name="Cros-Aarteil S."/>
            <person name="Calhoun S."/>
            <person name="Haridas S."/>
            <person name="Kuo A."/>
            <person name="Mondo S."/>
            <person name="Pangilinan J."/>
            <person name="Riley R."/>
            <person name="Labutti K."/>
            <person name="Andreopoulos B."/>
            <person name="Lipzen A."/>
            <person name="Chen C."/>
            <person name="Yanf M."/>
            <person name="Daum C."/>
            <person name="Ng V."/>
            <person name="Clum A."/>
            <person name="Ohm R."/>
            <person name="Martin F."/>
            <person name="Silar P."/>
            <person name="Natvig D."/>
            <person name="Lalanne C."/>
            <person name="Gautier V."/>
            <person name="Ament-Velasquez S.L."/>
            <person name="Kruys A."/>
            <person name="Hutchinson M.I."/>
            <person name="Powell A.J."/>
            <person name="Barry K."/>
            <person name="Miller A.N."/>
            <person name="Grigoriev I.V."/>
            <person name="Debuchy R."/>
            <person name="Gladieux P."/>
            <person name="Thoren M.H."/>
            <person name="Johannesson H."/>
        </authorList>
    </citation>
    <scope>NUCLEOTIDE SEQUENCE</scope>
    <source>
        <strain evidence="2">CBS 538.74</strain>
    </source>
</reference>
<organism evidence="2 3">
    <name type="scientific">Chaetomidium leptoderma</name>
    <dbReference type="NCBI Taxonomy" id="669021"/>
    <lineage>
        <taxon>Eukaryota</taxon>
        <taxon>Fungi</taxon>
        <taxon>Dikarya</taxon>
        <taxon>Ascomycota</taxon>
        <taxon>Pezizomycotina</taxon>
        <taxon>Sordariomycetes</taxon>
        <taxon>Sordariomycetidae</taxon>
        <taxon>Sordariales</taxon>
        <taxon>Chaetomiaceae</taxon>
        <taxon>Chaetomidium</taxon>
    </lineage>
</organism>
<evidence type="ECO:0000313" key="2">
    <source>
        <dbReference type="EMBL" id="KAK4149239.1"/>
    </source>
</evidence>
<name>A0AAN6VDU2_9PEZI</name>
<dbReference type="AlphaFoldDB" id="A0AAN6VDU2"/>
<feature type="region of interest" description="Disordered" evidence="1">
    <location>
        <begin position="270"/>
        <end position="295"/>
    </location>
</feature>
<feature type="compositionally biased region" description="Acidic residues" evidence="1">
    <location>
        <begin position="281"/>
        <end position="295"/>
    </location>
</feature>
<evidence type="ECO:0000256" key="1">
    <source>
        <dbReference type="SAM" id="MobiDB-lite"/>
    </source>
</evidence>
<protein>
    <submittedName>
        <fullName evidence="2">Uncharacterized protein</fullName>
    </submittedName>
</protein>
<proteinExistence type="predicted"/>
<keyword evidence="3" id="KW-1185">Reference proteome</keyword>